<accession>A0ACC3MTK3</accession>
<dbReference type="Proteomes" id="UP001281147">
    <property type="component" value="Unassembled WGS sequence"/>
</dbReference>
<dbReference type="EMBL" id="JAUTXU010000163">
    <property type="protein sequence ID" value="KAK3702295.1"/>
    <property type="molecule type" value="Genomic_DNA"/>
</dbReference>
<reference evidence="1" key="1">
    <citation type="submission" date="2023-07" db="EMBL/GenBank/DDBJ databases">
        <title>Black Yeasts Isolated from many extreme environments.</title>
        <authorList>
            <person name="Coleine C."/>
            <person name="Stajich J.E."/>
            <person name="Selbmann L."/>
        </authorList>
    </citation>
    <scope>NUCLEOTIDE SEQUENCE</scope>
    <source>
        <strain evidence="1">CCFEE 5714</strain>
    </source>
</reference>
<evidence type="ECO:0000313" key="1">
    <source>
        <dbReference type="EMBL" id="KAK3702295.1"/>
    </source>
</evidence>
<organism evidence="1 2">
    <name type="scientific">Vermiconidia calcicola</name>
    <dbReference type="NCBI Taxonomy" id="1690605"/>
    <lineage>
        <taxon>Eukaryota</taxon>
        <taxon>Fungi</taxon>
        <taxon>Dikarya</taxon>
        <taxon>Ascomycota</taxon>
        <taxon>Pezizomycotina</taxon>
        <taxon>Dothideomycetes</taxon>
        <taxon>Dothideomycetidae</taxon>
        <taxon>Mycosphaerellales</taxon>
        <taxon>Extremaceae</taxon>
        <taxon>Vermiconidia</taxon>
    </lineage>
</organism>
<sequence>MEEDWSEGSIYSGDPARDELVKDAMGKIGPGKPVVIINLLRFREDADYQGLTHALASSIHTGEPTPSASGEEAYFKRYIPAYNEQCQKWFGDEHGKGQKILCVSKGMLPLLNYGRVPEEQGDANYWHAAIVLQYPNFERAMEFQKSDAYWEAAYHRAAALEDNVAWVTQPMEAA</sequence>
<name>A0ACC3MTK3_9PEZI</name>
<comment type="caution">
    <text evidence="1">The sequence shown here is derived from an EMBL/GenBank/DDBJ whole genome shotgun (WGS) entry which is preliminary data.</text>
</comment>
<keyword evidence="2" id="KW-1185">Reference proteome</keyword>
<evidence type="ECO:0000313" key="2">
    <source>
        <dbReference type="Proteomes" id="UP001281147"/>
    </source>
</evidence>
<protein>
    <submittedName>
        <fullName evidence="1">Uncharacterized protein</fullName>
    </submittedName>
</protein>
<gene>
    <name evidence="1" type="ORF">LTR37_015006</name>
</gene>
<proteinExistence type="predicted"/>